<organism evidence="1 2">
    <name type="scientific">Ancylostoma ceylanicum</name>
    <dbReference type="NCBI Taxonomy" id="53326"/>
    <lineage>
        <taxon>Eukaryota</taxon>
        <taxon>Metazoa</taxon>
        <taxon>Ecdysozoa</taxon>
        <taxon>Nematoda</taxon>
        <taxon>Chromadorea</taxon>
        <taxon>Rhabditida</taxon>
        <taxon>Rhabditina</taxon>
        <taxon>Rhabditomorpha</taxon>
        <taxon>Strongyloidea</taxon>
        <taxon>Ancylostomatidae</taxon>
        <taxon>Ancylostomatinae</taxon>
        <taxon>Ancylostoma</taxon>
    </lineage>
</organism>
<protein>
    <submittedName>
        <fullName evidence="1">Uncharacterized protein</fullName>
    </submittedName>
</protein>
<name>A0A016WWY7_9BILA</name>
<evidence type="ECO:0000313" key="2">
    <source>
        <dbReference type="Proteomes" id="UP000024635"/>
    </source>
</evidence>
<sequence length="76" mass="8628">MGKTSAERSPYGSVTLFSVTLPLPIAFAYLLSILYNVTFFMQFFATPYFLKSLGISDTENGKCQNVHLQQKHLQYN</sequence>
<keyword evidence="2" id="KW-1185">Reference proteome</keyword>
<reference evidence="2" key="1">
    <citation type="journal article" date="2015" name="Nat. Genet.">
        <title>The genome and transcriptome of the zoonotic hookworm Ancylostoma ceylanicum identify infection-specific gene families.</title>
        <authorList>
            <person name="Schwarz E.M."/>
            <person name="Hu Y."/>
            <person name="Antoshechkin I."/>
            <person name="Miller M.M."/>
            <person name="Sternberg P.W."/>
            <person name="Aroian R.V."/>
        </authorList>
    </citation>
    <scope>NUCLEOTIDE SEQUENCE</scope>
    <source>
        <strain evidence="2">HY135</strain>
    </source>
</reference>
<comment type="caution">
    <text evidence="1">The sequence shown here is derived from an EMBL/GenBank/DDBJ whole genome shotgun (WGS) entry which is preliminary data.</text>
</comment>
<accession>A0A016WWY7</accession>
<dbReference type="EMBL" id="JARK01000081">
    <property type="protein sequence ID" value="EYC43787.1"/>
    <property type="molecule type" value="Genomic_DNA"/>
</dbReference>
<gene>
    <name evidence="1" type="primary">Acey_s0481.g2267</name>
    <name evidence="1" type="ORF">Y032_0481g2267</name>
</gene>
<proteinExistence type="predicted"/>
<evidence type="ECO:0000313" key="1">
    <source>
        <dbReference type="EMBL" id="EYC43787.1"/>
    </source>
</evidence>
<dbReference type="AlphaFoldDB" id="A0A016WWY7"/>
<dbReference type="Proteomes" id="UP000024635">
    <property type="component" value="Unassembled WGS sequence"/>
</dbReference>
<dbReference type="OrthoDB" id="5870276at2759"/>